<name>L0IKI9_THETR</name>
<reference evidence="2 3" key="1">
    <citation type="submission" date="2012-03" db="EMBL/GenBank/DDBJ databases">
        <title>Complete sequence of chromosome of Thermoanaerobacterium thermosaccharolyticum M0795.</title>
        <authorList>
            <consortium name="US DOE Joint Genome Institute"/>
            <person name="Lucas S."/>
            <person name="Han J."/>
            <person name="Lapidus A."/>
            <person name="Cheng J.-F."/>
            <person name="Goodwin L."/>
            <person name="Pitluck S."/>
            <person name="Peters L."/>
            <person name="Teshima H."/>
            <person name="Detter J.C."/>
            <person name="Han C."/>
            <person name="Tapia R."/>
            <person name="Land M."/>
            <person name="Hauser L."/>
            <person name="Kyrpides N."/>
            <person name="Ivanova N."/>
            <person name="Pagani I."/>
            <person name="Feinberg L."/>
            <person name="Folden J."/>
            <person name="Hogsett D."/>
            <person name="Shaw J."/>
            <person name="Woyke T."/>
        </authorList>
    </citation>
    <scope>NUCLEOTIDE SEQUENCE [LARGE SCALE GENOMIC DNA]</scope>
    <source>
        <strain evidence="2 3">M0795</strain>
    </source>
</reference>
<dbReference type="HOGENOM" id="CLU_051476_0_0_9"/>
<dbReference type="AlphaFoldDB" id="L0IKI9"/>
<evidence type="ECO:0000256" key="1">
    <source>
        <dbReference type="SAM" id="Phobius"/>
    </source>
</evidence>
<accession>L0IKI9</accession>
<evidence type="ECO:0000313" key="3">
    <source>
        <dbReference type="Proteomes" id="UP000010845"/>
    </source>
</evidence>
<feature type="transmembrane region" description="Helical" evidence="1">
    <location>
        <begin position="411"/>
        <end position="429"/>
    </location>
</feature>
<sequence length="431" mass="45835">MSFAGILIILVFIIFAALMITQKLPALLALPAMAIIISIIAGMSVNDIFTNVIGGGAVRLQTAIAAAIFGAILAQVINRTGISNSIVRTAAELGGDKPLIVAFVLTIAIALMFTSLGGLGSVIMVGTIVLPIMISIGIKPIIAGSLLLMGLNLGGLFNIANFAFYQDALKIDMTTIKSFSLAFGIIASIVTAIFIIVTVPRYKTIYTWAMPEQSITTEKKVPFYALLTPVLPVILIFIWPLIFKDAKGQPIQLDIVTAMIIGILYGILTTKPKEIKNILMSSFVEGIKDVAPAIGLMIGIGMVLLAVMDKSTAALMSPIISKILPSGKLLYILFFAILSPLALYRGPLNLYGLGSGIAAIMISAGILSPGAIMGAMIATGNIQGVCDPTNTYNVWIGYFTNTDTATILKKTLPYMLLVVVLDLIYVTLFKW</sequence>
<dbReference type="Proteomes" id="UP000010845">
    <property type="component" value="Chromosome"/>
</dbReference>
<feature type="transmembrane region" description="Helical" evidence="1">
    <location>
        <begin position="289"/>
        <end position="308"/>
    </location>
</feature>
<dbReference type="RefSeq" id="WP_015311870.1">
    <property type="nucleotide sequence ID" value="NC_019970.1"/>
</dbReference>
<protein>
    <submittedName>
        <fullName evidence="2">H+/gluconate symporter family protein</fullName>
    </submittedName>
</protein>
<evidence type="ECO:0000313" key="2">
    <source>
        <dbReference type="EMBL" id="AGB19343.1"/>
    </source>
</evidence>
<feature type="transmembrane region" description="Helical" evidence="1">
    <location>
        <begin position="141"/>
        <end position="159"/>
    </location>
</feature>
<feature type="transmembrane region" description="Helical" evidence="1">
    <location>
        <begin position="57"/>
        <end position="78"/>
    </location>
</feature>
<keyword evidence="1" id="KW-0472">Membrane</keyword>
<keyword evidence="1" id="KW-0812">Transmembrane</keyword>
<keyword evidence="1" id="KW-1133">Transmembrane helix</keyword>
<dbReference type="PATRIC" id="fig|698948.3.peg.1707"/>
<feature type="transmembrane region" description="Helical" evidence="1">
    <location>
        <begin position="328"/>
        <end position="344"/>
    </location>
</feature>
<gene>
    <name evidence="2" type="ORF">Thethe_01714</name>
</gene>
<feature type="transmembrane region" description="Helical" evidence="1">
    <location>
        <begin position="249"/>
        <end position="268"/>
    </location>
</feature>
<feature type="transmembrane region" description="Helical" evidence="1">
    <location>
        <begin position="356"/>
        <end position="378"/>
    </location>
</feature>
<proteinExistence type="predicted"/>
<feature type="transmembrane region" description="Helical" evidence="1">
    <location>
        <begin position="221"/>
        <end position="243"/>
    </location>
</feature>
<dbReference type="EMBL" id="CP003066">
    <property type="protein sequence ID" value="AGB19343.1"/>
    <property type="molecule type" value="Genomic_DNA"/>
</dbReference>
<dbReference type="KEGG" id="tto:Thethe_01714"/>
<feature type="transmembrane region" description="Helical" evidence="1">
    <location>
        <begin position="179"/>
        <end position="200"/>
    </location>
</feature>
<organism evidence="2 3">
    <name type="scientific">Thermoanaerobacterium thermosaccharolyticum M0795</name>
    <dbReference type="NCBI Taxonomy" id="698948"/>
    <lineage>
        <taxon>Bacteria</taxon>
        <taxon>Bacillati</taxon>
        <taxon>Bacillota</taxon>
        <taxon>Clostridia</taxon>
        <taxon>Thermoanaerobacterales</taxon>
        <taxon>Thermoanaerobacteraceae</taxon>
        <taxon>Thermoanaerobacterium</taxon>
    </lineage>
</organism>
<feature type="transmembrane region" description="Helical" evidence="1">
    <location>
        <begin position="26"/>
        <end position="45"/>
    </location>
</feature>
<feature type="transmembrane region" description="Helical" evidence="1">
    <location>
        <begin position="98"/>
        <end position="129"/>
    </location>
</feature>